<dbReference type="InterPro" id="IPR051044">
    <property type="entry name" value="MAG_DAG_Lipase"/>
</dbReference>
<keyword evidence="3" id="KW-1185">Reference proteome</keyword>
<dbReference type="Gene3D" id="3.40.50.1820">
    <property type="entry name" value="alpha/beta hydrolase"/>
    <property type="match status" value="1"/>
</dbReference>
<dbReference type="Proteomes" id="UP000610760">
    <property type="component" value="Unassembled WGS sequence"/>
</dbReference>
<accession>A0A926I608</accession>
<keyword evidence="2" id="KW-0378">Hydrolase</keyword>
<organism evidence="2 3">
    <name type="scientific">Fumia xinanensis</name>
    <dbReference type="NCBI Taxonomy" id="2763659"/>
    <lineage>
        <taxon>Bacteria</taxon>
        <taxon>Bacillati</taxon>
        <taxon>Bacillota</taxon>
        <taxon>Clostridia</taxon>
        <taxon>Eubacteriales</taxon>
        <taxon>Oscillospiraceae</taxon>
        <taxon>Fumia</taxon>
    </lineage>
</organism>
<evidence type="ECO:0000313" key="3">
    <source>
        <dbReference type="Proteomes" id="UP000610760"/>
    </source>
</evidence>
<gene>
    <name evidence="2" type="ORF">H8710_00280</name>
</gene>
<evidence type="ECO:0000259" key="1">
    <source>
        <dbReference type="Pfam" id="PF12146"/>
    </source>
</evidence>
<dbReference type="GO" id="GO:0016787">
    <property type="term" value="F:hydrolase activity"/>
    <property type="evidence" value="ECO:0007669"/>
    <property type="project" value="UniProtKB-KW"/>
</dbReference>
<dbReference type="SUPFAM" id="SSF53474">
    <property type="entry name" value="alpha/beta-Hydrolases"/>
    <property type="match status" value="1"/>
</dbReference>
<reference evidence="2" key="1">
    <citation type="submission" date="2020-08" db="EMBL/GenBank/DDBJ databases">
        <title>Genome public.</title>
        <authorList>
            <person name="Liu C."/>
            <person name="Sun Q."/>
        </authorList>
    </citation>
    <scope>NUCLEOTIDE SEQUENCE</scope>
    <source>
        <strain evidence="2">NSJ-33</strain>
    </source>
</reference>
<dbReference type="InterPro" id="IPR022742">
    <property type="entry name" value="Hydrolase_4"/>
</dbReference>
<dbReference type="RefSeq" id="WP_249293383.1">
    <property type="nucleotide sequence ID" value="NZ_JACRSV010000001.1"/>
</dbReference>
<feature type="domain" description="Serine aminopeptidase S33" evidence="1">
    <location>
        <begin position="30"/>
        <end position="294"/>
    </location>
</feature>
<name>A0A926I608_9FIRM</name>
<protein>
    <submittedName>
        <fullName evidence="2">Alpha/beta fold hydrolase</fullName>
    </submittedName>
</protein>
<dbReference type="AlphaFoldDB" id="A0A926I608"/>
<comment type="caution">
    <text evidence="2">The sequence shown here is derived from an EMBL/GenBank/DDBJ whole genome shotgun (WGS) entry which is preliminary data.</text>
</comment>
<sequence length="310" mass="35086">MSYQKLVDHFVSSDGKNAVTYYTYIPQSIEPKAILQISHGMCEYIERYEDFAAFLCQNGFIVCGNDHLGHGNSIASEDDLGYFGKENGYEFLITDLYKTMTIIRKGYPSLPYFMLGHSMGSFVARMFLTLYGKELTGAIICGTSGGNPFAGIGIRMAKSAIRKKGEQFRSNKLNSMAFSGYNKRIDKPNSEFDWLTTDSQIVSDYEKNLKNNFVFTAAGFKDLFTLVKLVSAKEWADKVPKNLPLFIISGEEDPVGDYGKGVRKVCRRLIEAEVQDIALHLYPGGRHEIINETNRREVYRDIARWLDSKI</sequence>
<dbReference type="InterPro" id="IPR029058">
    <property type="entry name" value="AB_hydrolase_fold"/>
</dbReference>
<dbReference type="PANTHER" id="PTHR11614">
    <property type="entry name" value="PHOSPHOLIPASE-RELATED"/>
    <property type="match status" value="1"/>
</dbReference>
<dbReference type="EMBL" id="JACRSV010000001">
    <property type="protein sequence ID" value="MBC8558494.1"/>
    <property type="molecule type" value="Genomic_DNA"/>
</dbReference>
<dbReference type="Pfam" id="PF12146">
    <property type="entry name" value="Hydrolase_4"/>
    <property type="match status" value="1"/>
</dbReference>
<proteinExistence type="predicted"/>
<evidence type="ECO:0000313" key="2">
    <source>
        <dbReference type="EMBL" id="MBC8558494.1"/>
    </source>
</evidence>